<evidence type="ECO:0000313" key="3">
    <source>
        <dbReference type="Proteomes" id="UP000790347"/>
    </source>
</evidence>
<dbReference type="AlphaFoldDB" id="A0A922L1G7"/>
<dbReference type="EMBL" id="ASGP02000004">
    <property type="protein sequence ID" value="KAH9511509.1"/>
    <property type="molecule type" value="Genomic_DNA"/>
</dbReference>
<protein>
    <submittedName>
        <fullName evidence="2">Uncharacterized protein</fullName>
    </submittedName>
</protein>
<sequence length="71" mass="8151">MTMRMADGDTIEFSLISIKTEQMPQKSLVYYKTRLNAIYSAFCLPFDSITLLLVCLGGHVFHNKLNDNYND</sequence>
<keyword evidence="1" id="KW-1133">Transmembrane helix</keyword>
<feature type="transmembrane region" description="Helical" evidence="1">
    <location>
        <begin position="37"/>
        <end position="61"/>
    </location>
</feature>
<evidence type="ECO:0000313" key="2">
    <source>
        <dbReference type="EMBL" id="KAH9511509.1"/>
    </source>
</evidence>
<reference evidence="2" key="1">
    <citation type="submission" date="2013-05" db="EMBL/GenBank/DDBJ databases">
        <authorList>
            <person name="Yim A.K.Y."/>
            <person name="Chan T.F."/>
            <person name="Ji K.M."/>
            <person name="Liu X.Y."/>
            <person name="Zhou J.W."/>
            <person name="Li R.Q."/>
            <person name="Yang K.Y."/>
            <person name="Li J."/>
            <person name="Li M."/>
            <person name="Law P.T.W."/>
            <person name="Wu Y.L."/>
            <person name="Cai Z.L."/>
            <person name="Qin H."/>
            <person name="Bao Y."/>
            <person name="Leung R.K.K."/>
            <person name="Ng P.K.S."/>
            <person name="Zou J."/>
            <person name="Zhong X.J."/>
            <person name="Ran P.X."/>
            <person name="Zhong N.S."/>
            <person name="Liu Z.G."/>
            <person name="Tsui S.K.W."/>
        </authorList>
    </citation>
    <scope>NUCLEOTIDE SEQUENCE</scope>
    <source>
        <strain evidence="2">Derf</strain>
        <tissue evidence="2">Whole organism</tissue>
    </source>
</reference>
<keyword evidence="3" id="KW-1185">Reference proteome</keyword>
<comment type="caution">
    <text evidence="2">The sequence shown here is derived from an EMBL/GenBank/DDBJ whole genome shotgun (WGS) entry which is preliminary data.</text>
</comment>
<name>A0A922L1G7_DERFA</name>
<keyword evidence="1" id="KW-0812">Transmembrane</keyword>
<keyword evidence="1" id="KW-0472">Membrane</keyword>
<gene>
    <name evidence="2" type="ORF">DERF_009963</name>
</gene>
<dbReference type="Proteomes" id="UP000790347">
    <property type="component" value="Unassembled WGS sequence"/>
</dbReference>
<accession>A0A922L1G7</accession>
<reference evidence="2" key="2">
    <citation type="journal article" date="2022" name="Res Sq">
        <title>Comparative Genomics Reveals Insights into the Divergent Evolution of Astigmatic Mites and Household Pest Adaptations.</title>
        <authorList>
            <person name="Xiong Q."/>
            <person name="Wan A.T.-Y."/>
            <person name="Liu X.-Y."/>
            <person name="Fung C.S.-H."/>
            <person name="Xiao X."/>
            <person name="Malainual N."/>
            <person name="Hou J."/>
            <person name="Wang L."/>
            <person name="Wang M."/>
            <person name="Yang K."/>
            <person name="Cui Y."/>
            <person name="Leung E."/>
            <person name="Nong W."/>
            <person name="Shin S.-K."/>
            <person name="Au S."/>
            <person name="Jeong K.Y."/>
            <person name="Chew F.T."/>
            <person name="Hui J."/>
            <person name="Leung T.F."/>
            <person name="Tungtrongchitr A."/>
            <person name="Zhong N."/>
            <person name="Liu Z."/>
            <person name="Tsui S."/>
        </authorList>
    </citation>
    <scope>NUCLEOTIDE SEQUENCE</scope>
    <source>
        <strain evidence="2">Derf</strain>
        <tissue evidence="2">Whole organism</tissue>
    </source>
</reference>
<organism evidence="2 3">
    <name type="scientific">Dermatophagoides farinae</name>
    <name type="common">American house dust mite</name>
    <dbReference type="NCBI Taxonomy" id="6954"/>
    <lineage>
        <taxon>Eukaryota</taxon>
        <taxon>Metazoa</taxon>
        <taxon>Ecdysozoa</taxon>
        <taxon>Arthropoda</taxon>
        <taxon>Chelicerata</taxon>
        <taxon>Arachnida</taxon>
        <taxon>Acari</taxon>
        <taxon>Acariformes</taxon>
        <taxon>Sarcoptiformes</taxon>
        <taxon>Astigmata</taxon>
        <taxon>Psoroptidia</taxon>
        <taxon>Analgoidea</taxon>
        <taxon>Pyroglyphidae</taxon>
        <taxon>Dermatophagoidinae</taxon>
        <taxon>Dermatophagoides</taxon>
    </lineage>
</organism>
<evidence type="ECO:0000256" key="1">
    <source>
        <dbReference type="SAM" id="Phobius"/>
    </source>
</evidence>
<proteinExistence type="predicted"/>